<dbReference type="AlphaFoldDB" id="Q1K2S3"/>
<organism evidence="7 8">
    <name type="scientific">Desulfuromonas acetoxidans (strain DSM 684 / 11070)</name>
    <dbReference type="NCBI Taxonomy" id="281689"/>
    <lineage>
        <taxon>Bacteria</taxon>
        <taxon>Pseudomonadati</taxon>
        <taxon>Thermodesulfobacteriota</taxon>
        <taxon>Desulfuromonadia</taxon>
        <taxon>Desulfuromonadales</taxon>
        <taxon>Desulfuromonadaceae</taxon>
        <taxon>Desulfuromonas</taxon>
    </lineage>
</organism>
<evidence type="ECO:0000256" key="3">
    <source>
        <dbReference type="ARBA" id="ARBA00022692"/>
    </source>
</evidence>
<keyword evidence="8" id="KW-1185">Reference proteome</keyword>
<evidence type="ECO:0000256" key="1">
    <source>
        <dbReference type="ARBA" id="ARBA00004651"/>
    </source>
</evidence>
<name>Q1K2S3_DESA6</name>
<dbReference type="Pfam" id="PF03631">
    <property type="entry name" value="Virul_fac_BrkB"/>
    <property type="match status" value="1"/>
</dbReference>
<reference evidence="7" key="2">
    <citation type="submission" date="2006-05" db="EMBL/GenBank/DDBJ databases">
        <title>Sequencing of the draft genome and assembly of Desulfuromonas acetoxidans DSM 684.</title>
        <authorList>
            <consortium name="US DOE Joint Genome Institute (JGI-PGF)"/>
            <person name="Copeland A."/>
            <person name="Lucas S."/>
            <person name="Lapidus A."/>
            <person name="Barry K."/>
            <person name="Detter J.C."/>
            <person name="Glavina del Rio T."/>
            <person name="Hammon N."/>
            <person name="Israni S."/>
            <person name="Dalin E."/>
            <person name="Tice H."/>
            <person name="Bruce D."/>
            <person name="Pitluck S."/>
            <person name="Richardson P."/>
        </authorList>
    </citation>
    <scope>NUCLEOTIDE SEQUENCE [LARGE SCALE GENOMIC DNA]</scope>
    <source>
        <strain evidence="7">DSM 684</strain>
    </source>
</reference>
<dbReference type="RefSeq" id="WP_005998259.1">
    <property type="nucleotide sequence ID" value="NZ_AAEW02000003.1"/>
</dbReference>
<feature type="transmembrane region" description="Helical" evidence="6">
    <location>
        <begin position="224"/>
        <end position="245"/>
    </location>
</feature>
<feature type="transmembrane region" description="Helical" evidence="6">
    <location>
        <begin position="112"/>
        <end position="131"/>
    </location>
</feature>
<feature type="transmembrane region" description="Helical" evidence="6">
    <location>
        <begin position="151"/>
        <end position="173"/>
    </location>
</feature>
<dbReference type="PANTHER" id="PTHR30213">
    <property type="entry name" value="INNER MEMBRANE PROTEIN YHJD"/>
    <property type="match status" value="1"/>
</dbReference>
<keyword evidence="3 6" id="KW-0812">Transmembrane</keyword>
<keyword evidence="2" id="KW-1003">Cell membrane</keyword>
<sequence>MVLKASVEKWQKWLARDLWADDGKRGGYDIARVLAAALIGFRRHNCIQHAAALTFNTLLALIPLLAIMFALLKGLGVHNTIEPMLLKQLSVGSEEVVANIITYINNTNVGRLGSVGLVMLVFTVLALLSNIEKSFNDLWQVQETRSLFRRFADYFSVVTLGPLFVLAAVSMNTSIRSQHVVQWLLSKPVFGDALLLLFEVLPFFAIWAAFIFLYMFVPNTKVKLVSALVGGISAGSLWLLTQWAYINFQYGVGKYNAIYGTMAALPIFMIWLYVSWMITLLGVELCWAFQFRGHISRLLGKGSRDDEWEPMHVLELLLLIYNRFEQGRTPWPMEELLEAASMPKAQALLALERLKACDIVVVADDETQDALVVVPQKSAEIIDLELILEPGISQTLDREVSAVVGPLNRFYHDYLSGFNLPELIDKTSVNDSPQNNS</sequence>
<dbReference type="Proteomes" id="UP000005695">
    <property type="component" value="Unassembled WGS sequence"/>
</dbReference>
<feature type="transmembrane region" description="Helical" evidence="6">
    <location>
        <begin position="193"/>
        <end position="217"/>
    </location>
</feature>
<evidence type="ECO:0000256" key="2">
    <source>
        <dbReference type="ARBA" id="ARBA00022475"/>
    </source>
</evidence>
<evidence type="ECO:0000256" key="6">
    <source>
        <dbReference type="SAM" id="Phobius"/>
    </source>
</evidence>
<keyword evidence="4 6" id="KW-1133">Transmembrane helix</keyword>
<dbReference type="EMBL" id="AAEW02000003">
    <property type="protein sequence ID" value="EAT16808.1"/>
    <property type="molecule type" value="Genomic_DNA"/>
</dbReference>
<proteinExistence type="predicted"/>
<evidence type="ECO:0000313" key="8">
    <source>
        <dbReference type="Proteomes" id="UP000005695"/>
    </source>
</evidence>
<feature type="transmembrane region" description="Helical" evidence="6">
    <location>
        <begin position="50"/>
        <end position="72"/>
    </location>
</feature>
<evidence type="ECO:0000256" key="5">
    <source>
        <dbReference type="ARBA" id="ARBA00023136"/>
    </source>
</evidence>
<dbReference type="PANTHER" id="PTHR30213:SF0">
    <property type="entry name" value="UPF0761 MEMBRANE PROTEIN YIHY"/>
    <property type="match status" value="1"/>
</dbReference>
<dbReference type="OrthoDB" id="9808671at2"/>
<accession>Q1K2S3</accession>
<comment type="caution">
    <text evidence="7">The sequence shown here is derived from an EMBL/GenBank/DDBJ whole genome shotgun (WGS) entry which is preliminary data.</text>
</comment>
<protein>
    <submittedName>
        <fullName evidence="7">Ribonuclease BN, putative</fullName>
    </submittedName>
</protein>
<evidence type="ECO:0000256" key="4">
    <source>
        <dbReference type="ARBA" id="ARBA00022989"/>
    </source>
</evidence>
<dbReference type="InterPro" id="IPR017039">
    <property type="entry name" value="Virul_fac_BrkB"/>
</dbReference>
<gene>
    <name evidence="7" type="ORF">Dace_2060</name>
</gene>
<dbReference type="GO" id="GO:0005886">
    <property type="term" value="C:plasma membrane"/>
    <property type="evidence" value="ECO:0007669"/>
    <property type="project" value="UniProtKB-SubCell"/>
</dbReference>
<evidence type="ECO:0000313" key="7">
    <source>
        <dbReference type="EMBL" id="EAT16808.1"/>
    </source>
</evidence>
<dbReference type="NCBIfam" id="TIGR00765">
    <property type="entry name" value="yihY_not_rbn"/>
    <property type="match status" value="1"/>
</dbReference>
<feature type="transmembrane region" description="Helical" evidence="6">
    <location>
        <begin position="265"/>
        <end position="289"/>
    </location>
</feature>
<keyword evidence="5 6" id="KW-0472">Membrane</keyword>
<comment type="subcellular location">
    <subcellularLocation>
        <location evidence="1">Cell membrane</location>
        <topology evidence="1">Multi-pass membrane protein</topology>
    </subcellularLocation>
</comment>
<reference evidence="7" key="1">
    <citation type="submission" date="2006-05" db="EMBL/GenBank/DDBJ databases">
        <title>Annotation of the draft genome assembly of Desulfuromonas acetoxidans DSM 684.</title>
        <authorList>
            <consortium name="US DOE Joint Genome Institute (JGI-ORNL)"/>
            <person name="Larimer F."/>
            <person name="Land M."/>
            <person name="Hauser L."/>
        </authorList>
    </citation>
    <scope>NUCLEOTIDE SEQUENCE [LARGE SCALE GENOMIC DNA]</scope>
    <source>
        <strain evidence="7">DSM 684</strain>
    </source>
</reference>